<reference evidence="2 3" key="1">
    <citation type="submission" date="2024-09" db="EMBL/GenBank/DDBJ databases">
        <title>Chromosome-scale assembly of Riccia sorocarpa.</title>
        <authorList>
            <person name="Paukszto L."/>
        </authorList>
    </citation>
    <scope>NUCLEOTIDE SEQUENCE [LARGE SCALE GENOMIC DNA]</scope>
    <source>
        <strain evidence="2">LP-2024</strain>
        <tissue evidence="2">Aerial parts of the thallus</tissue>
    </source>
</reference>
<gene>
    <name evidence="2" type="ORF">R1sor_001396</name>
</gene>
<feature type="region of interest" description="Disordered" evidence="1">
    <location>
        <begin position="59"/>
        <end position="109"/>
    </location>
</feature>
<evidence type="ECO:0000313" key="2">
    <source>
        <dbReference type="EMBL" id="KAL3683374.1"/>
    </source>
</evidence>
<organism evidence="2 3">
    <name type="scientific">Riccia sorocarpa</name>
    <dbReference type="NCBI Taxonomy" id="122646"/>
    <lineage>
        <taxon>Eukaryota</taxon>
        <taxon>Viridiplantae</taxon>
        <taxon>Streptophyta</taxon>
        <taxon>Embryophyta</taxon>
        <taxon>Marchantiophyta</taxon>
        <taxon>Marchantiopsida</taxon>
        <taxon>Marchantiidae</taxon>
        <taxon>Marchantiales</taxon>
        <taxon>Ricciaceae</taxon>
        <taxon>Riccia</taxon>
    </lineage>
</organism>
<sequence length="173" mass="18865">MILGCDELANYHCGLQSLEVPVSSASRWGSSAHRFATDVSEKLGTLRSGDWCQLEPPSFGTADVVSVDENPASSEDKEETRREIPPSAKAQQFVSNGSDKPGTPTSTEWCKLRPLSFKTSGTVSVDERTASLEDKQEVTISKKDFRSDSEEIVLQLVLPCSPFKEQAELEAPA</sequence>
<evidence type="ECO:0000313" key="3">
    <source>
        <dbReference type="Proteomes" id="UP001633002"/>
    </source>
</evidence>
<accession>A0ABD3H1T7</accession>
<comment type="caution">
    <text evidence="2">The sequence shown here is derived from an EMBL/GenBank/DDBJ whole genome shotgun (WGS) entry which is preliminary data.</text>
</comment>
<proteinExistence type="predicted"/>
<keyword evidence="3" id="KW-1185">Reference proteome</keyword>
<feature type="compositionally biased region" description="Polar residues" evidence="1">
    <location>
        <begin position="89"/>
        <end position="108"/>
    </location>
</feature>
<feature type="compositionally biased region" description="Basic and acidic residues" evidence="1">
    <location>
        <begin position="74"/>
        <end position="84"/>
    </location>
</feature>
<name>A0ABD3H1T7_9MARC</name>
<protein>
    <submittedName>
        <fullName evidence="2">Uncharacterized protein</fullName>
    </submittedName>
</protein>
<dbReference type="EMBL" id="JBJQOH010000006">
    <property type="protein sequence ID" value="KAL3683374.1"/>
    <property type="molecule type" value="Genomic_DNA"/>
</dbReference>
<dbReference type="AlphaFoldDB" id="A0ABD3H1T7"/>
<dbReference type="Proteomes" id="UP001633002">
    <property type="component" value="Unassembled WGS sequence"/>
</dbReference>
<evidence type="ECO:0000256" key="1">
    <source>
        <dbReference type="SAM" id="MobiDB-lite"/>
    </source>
</evidence>